<name>A0A502CHL0_9SPHN</name>
<accession>A0A502CHL0</accession>
<dbReference type="SUPFAM" id="SSF53187">
    <property type="entry name" value="Zn-dependent exopeptidases"/>
    <property type="match status" value="1"/>
</dbReference>
<evidence type="ECO:0000313" key="3">
    <source>
        <dbReference type="EMBL" id="TPG12293.1"/>
    </source>
</evidence>
<dbReference type="EMBL" id="RCZK01000006">
    <property type="protein sequence ID" value="TPG12293.1"/>
    <property type="molecule type" value="Genomic_DNA"/>
</dbReference>
<gene>
    <name evidence="3" type="ORF">EAH84_08930</name>
</gene>
<feature type="signal peptide" evidence="1">
    <location>
        <begin position="1"/>
        <end position="21"/>
    </location>
</feature>
<sequence length="499" mass="53439">MKFRIALTATAALLLGTAADARKDAPTDADTRAWWAITGELSGDAMAGRDTGSPGYDRAAALVAAKFAAAGLKPAGEGGWYQQVPMHEIAVRRSTIAVGNRPLRLLYDLALSPSEAMPTTIDAGLVYRGYCGADAIGDVRGKLVICHGTHRDGLPSGAAREAAVRKGGGVGMLTIADPGFAVEPPRWPYAYSRSVTLADAKLDTDPFVRMTLNAASLATLIGPARRDAAALIAKGSAGRPLPNFYLADRFHATFTLARRRIQSANVLGMLPGTDPALAGQAIVLSAHLDGYGHGEPVNGDGLYNGTLDDAAYVALLIREAQRLQGRGLRRPILFAAFTGEEKGLLGARWFVAHPTSPKPRIAADINLDQLRPIFPLKLLTVHALDTTTLGDDVRAVAEARGIAVQRDPEPERNLLRRADHWPFLQAGIPATAFVFGYKPGTKSEAIYRQWYKTGYHKPQDDLDQLIDWQAAADFNGFFYALVARVAGQDATPRMVAAVE</sequence>
<evidence type="ECO:0000259" key="2">
    <source>
        <dbReference type="Pfam" id="PF04389"/>
    </source>
</evidence>
<evidence type="ECO:0000313" key="4">
    <source>
        <dbReference type="Proteomes" id="UP000318413"/>
    </source>
</evidence>
<dbReference type="PANTHER" id="PTHR12147:SF26">
    <property type="entry name" value="PEPTIDASE M28 DOMAIN-CONTAINING PROTEIN"/>
    <property type="match status" value="1"/>
</dbReference>
<reference evidence="3 4" key="1">
    <citation type="journal article" date="2019" name="Environ. Microbiol.">
        <title>Species interactions and distinct microbial communities in high Arctic permafrost affected cryosols are associated with the CH4 and CO2 gas fluxes.</title>
        <authorList>
            <person name="Altshuler I."/>
            <person name="Hamel J."/>
            <person name="Turney S."/>
            <person name="Magnuson E."/>
            <person name="Levesque R."/>
            <person name="Greer C."/>
            <person name="Whyte L.G."/>
        </authorList>
    </citation>
    <scope>NUCLEOTIDE SEQUENCE [LARGE SCALE GENOMIC DNA]</scope>
    <source>
        <strain evidence="3 4">S5.1</strain>
    </source>
</reference>
<dbReference type="InterPro" id="IPR045175">
    <property type="entry name" value="M28_fam"/>
</dbReference>
<proteinExistence type="predicted"/>
<feature type="domain" description="Peptidase M28" evidence="2">
    <location>
        <begin position="265"/>
        <end position="475"/>
    </location>
</feature>
<dbReference type="Pfam" id="PF04389">
    <property type="entry name" value="Peptidase_M28"/>
    <property type="match status" value="1"/>
</dbReference>
<feature type="chain" id="PRO_5021420936" evidence="1">
    <location>
        <begin position="22"/>
        <end position="499"/>
    </location>
</feature>
<protein>
    <submittedName>
        <fullName evidence="3">M28 family peptidase</fullName>
    </submittedName>
</protein>
<dbReference type="Gene3D" id="3.40.630.10">
    <property type="entry name" value="Zn peptidases"/>
    <property type="match status" value="1"/>
</dbReference>
<dbReference type="Proteomes" id="UP000318413">
    <property type="component" value="Unassembled WGS sequence"/>
</dbReference>
<evidence type="ECO:0000256" key="1">
    <source>
        <dbReference type="SAM" id="SignalP"/>
    </source>
</evidence>
<dbReference type="GO" id="GO:0008235">
    <property type="term" value="F:metalloexopeptidase activity"/>
    <property type="evidence" value="ECO:0007669"/>
    <property type="project" value="InterPro"/>
</dbReference>
<comment type="caution">
    <text evidence="3">The sequence shown here is derived from an EMBL/GenBank/DDBJ whole genome shotgun (WGS) entry which is preliminary data.</text>
</comment>
<dbReference type="GO" id="GO:0006508">
    <property type="term" value="P:proteolysis"/>
    <property type="evidence" value="ECO:0007669"/>
    <property type="project" value="InterPro"/>
</dbReference>
<dbReference type="AlphaFoldDB" id="A0A502CHL0"/>
<dbReference type="RefSeq" id="WP_140870877.1">
    <property type="nucleotide sequence ID" value="NZ_RCZK01000006.1"/>
</dbReference>
<organism evidence="3 4">
    <name type="scientific">Sphingomonas oligophenolica</name>
    <dbReference type="NCBI Taxonomy" id="301154"/>
    <lineage>
        <taxon>Bacteria</taxon>
        <taxon>Pseudomonadati</taxon>
        <taxon>Pseudomonadota</taxon>
        <taxon>Alphaproteobacteria</taxon>
        <taxon>Sphingomonadales</taxon>
        <taxon>Sphingomonadaceae</taxon>
        <taxon>Sphingomonas</taxon>
    </lineage>
</organism>
<dbReference type="Gene3D" id="3.50.30.30">
    <property type="match status" value="1"/>
</dbReference>
<dbReference type="OrthoDB" id="9778250at2"/>
<dbReference type="InterPro" id="IPR007484">
    <property type="entry name" value="Peptidase_M28"/>
</dbReference>
<keyword evidence="4" id="KW-1185">Reference proteome</keyword>
<keyword evidence="1" id="KW-0732">Signal</keyword>
<dbReference type="PANTHER" id="PTHR12147">
    <property type="entry name" value="METALLOPEPTIDASE M28 FAMILY MEMBER"/>
    <property type="match status" value="1"/>
</dbReference>